<dbReference type="AlphaFoldDB" id="A0A0R2B1W9"/>
<dbReference type="GO" id="GO:0008360">
    <property type="term" value="P:regulation of cell shape"/>
    <property type="evidence" value="ECO:0007669"/>
    <property type="project" value="UniProtKB-KW"/>
</dbReference>
<evidence type="ECO:0000256" key="4">
    <source>
        <dbReference type="ARBA" id="ARBA00022960"/>
    </source>
</evidence>
<dbReference type="PRINTS" id="PR00725">
    <property type="entry name" value="DADACBPTASE1"/>
</dbReference>
<dbReference type="InterPro" id="IPR012338">
    <property type="entry name" value="Beta-lactam/transpept-like"/>
</dbReference>
<dbReference type="InterPro" id="IPR018044">
    <property type="entry name" value="Peptidase_S11"/>
</dbReference>
<evidence type="ECO:0000256" key="5">
    <source>
        <dbReference type="ARBA" id="ARBA00022984"/>
    </source>
</evidence>
<dbReference type="GO" id="GO:0009002">
    <property type="term" value="F:serine-type D-Ala-D-Ala carboxypeptidase activity"/>
    <property type="evidence" value="ECO:0007669"/>
    <property type="project" value="InterPro"/>
</dbReference>
<feature type="domain" description="Peptidase S11 D-alanyl-D-alanine carboxypeptidase A N-terminal" evidence="10">
    <location>
        <begin position="74"/>
        <end position="321"/>
    </location>
</feature>
<feature type="active site" evidence="7">
    <location>
        <position position="168"/>
    </location>
</feature>
<gene>
    <name evidence="11" type="ORF">FD06_GL000011</name>
</gene>
<keyword evidence="11" id="KW-0645">Protease</keyword>
<keyword evidence="11" id="KW-0121">Carboxypeptidase</keyword>
<dbReference type="GO" id="GO:0071555">
    <property type="term" value="P:cell wall organization"/>
    <property type="evidence" value="ECO:0007669"/>
    <property type="project" value="UniProtKB-KW"/>
</dbReference>
<feature type="active site" description="Acyl-ester intermediate" evidence="7">
    <location>
        <position position="103"/>
    </location>
</feature>
<keyword evidence="4" id="KW-0133">Cell shape</keyword>
<evidence type="ECO:0000256" key="8">
    <source>
        <dbReference type="PIRSR" id="PIRSR618044-2"/>
    </source>
</evidence>
<organism evidence="11 12">
    <name type="scientific">Apilactobacillus ozensis DSM 23829 = JCM 17196</name>
    <dbReference type="NCBI Taxonomy" id="1423781"/>
    <lineage>
        <taxon>Bacteria</taxon>
        <taxon>Bacillati</taxon>
        <taxon>Bacillota</taxon>
        <taxon>Bacilli</taxon>
        <taxon>Lactobacillales</taxon>
        <taxon>Lactobacillaceae</taxon>
        <taxon>Apilactobacillus</taxon>
    </lineage>
</organism>
<keyword evidence="12" id="KW-1185">Reference proteome</keyword>
<evidence type="ECO:0000256" key="6">
    <source>
        <dbReference type="ARBA" id="ARBA00023316"/>
    </source>
</evidence>
<dbReference type="Proteomes" id="UP000052012">
    <property type="component" value="Unassembled WGS sequence"/>
</dbReference>
<protein>
    <submittedName>
        <fullName evidence="11">D-alanyl-D-alanine carboxypeptidase</fullName>
    </submittedName>
</protein>
<evidence type="ECO:0000256" key="7">
    <source>
        <dbReference type="PIRSR" id="PIRSR618044-1"/>
    </source>
</evidence>
<dbReference type="Pfam" id="PF00768">
    <property type="entry name" value="Peptidase_S11"/>
    <property type="match status" value="1"/>
</dbReference>
<evidence type="ECO:0000256" key="1">
    <source>
        <dbReference type="ARBA" id="ARBA00007164"/>
    </source>
</evidence>
<reference evidence="11 12" key="1">
    <citation type="journal article" date="2015" name="Genome Announc.">
        <title>Expanding the biotechnology potential of lactobacilli through comparative genomics of 213 strains and associated genera.</title>
        <authorList>
            <person name="Sun Z."/>
            <person name="Harris H.M."/>
            <person name="McCann A."/>
            <person name="Guo C."/>
            <person name="Argimon S."/>
            <person name="Zhang W."/>
            <person name="Yang X."/>
            <person name="Jeffery I.B."/>
            <person name="Cooney J.C."/>
            <person name="Kagawa T.F."/>
            <person name="Liu W."/>
            <person name="Song Y."/>
            <person name="Salvetti E."/>
            <person name="Wrobel A."/>
            <person name="Rasinkangas P."/>
            <person name="Parkhill J."/>
            <person name="Rea M.C."/>
            <person name="O'Sullivan O."/>
            <person name="Ritari J."/>
            <person name="Douillard F.P."/>
            <person name="Paul Ross R."/>
            <person name="Yang R."/>
            <person name="Briner A.E."/>
            <person name="Felis G.E."/>
            <person name="de Vos W.M."/>
            <person name="Barrangou R."/>
            <person name="Klaenhammer T.R."/>
            <person name="Caufield P.W."/>
            <person name="Cui Y."/>
            <person name="Zhang H."/>
            <person name="O'Toole P.W."/>
        </authorList>
    </citation>
    <scope>NUCLEOTIDE SEQUENCE [LARGE SCALE GENOMIC DNA]</scope>
    <source>
        <strain evidence="11 12">DSM 23829</strain>
    </source>
</reference>
<dbReference type="STRING" id="1423781.FD06_GL000011"/>
<dbReference type="SUPFAM" id="SSF56601">
    <property type="entry name" value="beta-lactamase/transpeptidase-like"/>
    <property type="match status" value="1"/>
</dbReference>
<evidence type="ECO:0000313" key="11">
    <source>
        <dbReference type="EMBL" id="KRM69846.1"/>
    </source>
</evidence>
<keyword evidence="2" id="KW-0732">Signal</keyword>
<dbReference type="Gene3D" id="3.40.710.10">
    <property type="entry name" value="DD-peptidase/beta-lactamase superfamily"/>
    <property type="match status" value="1"/>
</dbReference>
<accession>A0A0R2B1W9</accession>
<keyword evidence="3" id="KW-0378">Hydrolase</keyword>
<comment type="caution">
    <text evidence="11">The sequence shown here is derived from an EMBL/GenBank/DDBJ whole genome shotgun (WGS) entry which is preliminary data.</text>
</comment>
<feature type="binding site" evidence="8">
    <location>
        <position position="290"/>
    </location>
    <ligand>
        <name>substrate</name>
    </ligand>
</feature>
<dbReference type="PATRIC" id="fig|1423781.4.peg.11"/>
<dbReference type="InterPro" id="IPR001967">
    <property type="entry name" value="Peptidase_S11_N"/>
</dbReference>
<proteinExistence type="inferred from homology"/>
<comment type="similarity">
    <text evidence="1 9">Belongs to the peptidase S11 family.</text>
</comment>
<evidence type="ECO:0000259" key="10">
    <source>
        <dbReference type="Pfam" id="PF00768"/>
    </source>
</evidence>
<dbReference type="EMBL" id="AYYQ01000001">
    <property type="protein sequence ID" value="KRM69846.1"/>
    <property type="molecule type" value="Genomic_DNA"/>
</dbReference>
<dbReference type="GO" id="GO:0009252">
    <property type="term" value="P:peptidoglycan biosynthetic process"/>
    <property type="evidence" value="ECO:0007669"/>
    <property type="project" value="UniProtKB-KW"/>
</dbReference>
<dbReference type="RefSeq" id="WP_056965493.1">
    <property type="nucleotide sequence ID" value="NZ_AYYQ01000001.1"/>
</dbReference>
<evidence type="ECO:0000256" key="2">
    <source>
        <dbReference type="ARBA" id="ARBA00022729"/>
    </source>
</evidence>
<dbReference type="PANTHER" id="PTHR21581:SF11">
    <property type="entry name" value="D-ALANYL-D-ALANINE CARBOXYPEPTIDASE DACA"/>
    <property type="match status" value="1"/>
</dbReference>
<dbReference type="GO" id="GO:0006508">
    <property type="term" value="P:proteolysis"/>
    <property type="evidence" value="ECO:0007669"/>
    <property type="project" value="InterPro"/>
</dbReference>
<name>A0A0R2B1W9_9LACO</name>
<feature type="active site" description="Proton acceptor" evidence="7">
    <location>
        <position position="106"/>
    </location>
</feature>
<evidence type="ECO:0000256" key="9">
    <source>
        <dbReference type="RuleBase" id="RU004016"/>
    </source>
</evidence>
<dbReference type="PANTHER" id="PTHR21581">
    <property type="entry name" value="D-ALANYL-D-ALANINE CARBOXYPEPTIDASE"/>
    <property type="match status" value="1"/>
</dbReference>
<sequence length="342" mass="37879">MKKYIKYLILTLVAAVGIITYTQYESTSASSVKNAVSKTKIPSSKSFKPNYYLNSDENYVDNLIRDNDTFKGTKKAKASVALDVDKNTFVYDKNGSKNMRIASVAKLMTLYLVIQKAQNTDNGWNQVVNTSSASLRRMGQNPAVGGFKFVKGHNYTVKQLYQAALIQSSNNATIALGEWVAGSNKAFINMMNSQAKAWNLNATFVSSSGLENHDLSSYGYWVKGKYRDGNMVSARSVAIIASHVLKEYPRIVDDSSKVKANVAGQTVRNVNRMLPGKTYYKKSLYVDGLKTGYTPDAGLCFVATGQQPGKDRLVTVVLNDNDEFSETKSLMKHIYATSELFR</sequence>
<keyword evidence="6" id="KW-0961">Cell wall biogenesis/degradation</keyword>
<evidence type="ECO:0000256" key="3">
    <source>
        <dbReference type="ARBA" id="ARBA00022801"/>
    </source>
</evidence>
<evidence type="ECO:0000313" key="12">
    <source>
        <dbReference type="Proteomes" id="UP000052012"/>
    </source>
</evidence>
<keyword evidence="5" id="KW-0573">Peptidoglycan synthesis</keyword>